<dbReference type="PROSITE" id="PS00098">
    <property type="entry name" value="THIOLASE_1"/>
    <property type="match status" value="1"/>
</dbReference>
<dbReference type="InterPro" id="IPR014030">
    <property type="entry name" value="Ketoacyl_synth_N"/>
</dbReference>
<dbReference type="Pfam" id="PF16197">
    <property type="entry name" value="KAsynt_C_assoc"/>
    <property type="match status" value="1"/>
</dbReference>
<keyword evidence="3 4" id="KW-0808">Transferase</keyword>
<dbReference type="SMART" id="SM00825">
    <property type="entry name" value="PKS_KS"/>
    <property type="match status" value="1"/>
</dbReference>
<dbReference type="GO" id="GO:0004312">
    <property type="term" value="F:fatty acid synthase activity"/>
    <property type="evidence" value="ECO:0007669"/>
    <property type="project" value="TreeGrafter"/>
</dbReference>
<dbReference type="Pfam" id="PF00109">
    <property type="entry name" value="ketoacyl-synt"/>
    <property type="match status" value="1"/>
</dbReference>
<dbReference type="EMBL" id="AP023367">
    <property type="protein sequence ID" value="BCJ94176.1"/>
    <property type="molecule type" value="Genomic_DNA"/>
</dbReference>
<dbReference type="InterPro" id="IPR020615">
    <property type="entry name" value="Thiolase_acyl_enz_int_AS"/>
</dbReference>
<dbReference type="PANTHER" id="PTHR43775">
    <property type="entry name" value="FATTY ACID SYNTHASE"/>
    <property type="match status" value="1"/>
</dbReference>
<evidence type="ECO:0000256" key="4">
    <source>
        <dbReference type="RuleBase" id="RU003694"/>
    </source>
</evidence>
<dbReference type="GO" id="GO:0005737">
    <property type="term" value="C:cytoplasm"/>
    <property type="evidence" value="ECO:0007669"/>
    <property type="project" value="TreeGrafter"/>
</dbReference>
<dbReference type="Gene3D" id="3.40.47.10">
    <property type="match status" value="1"/>
</dbReference>
<dbReference type="InterPro" id="IPR016039">
    <property type="entry name" value="Thiolase-like"/>
</dbReference>
<evidence type="ECO:0000256" key="1">
    <source>
        <dbReference type="ARBA" id="ARBA00022450"/>
    </source>
</evidence>
<dbReference type="InterPro" id="IPR014031">
    <property type="entry name" value="Ketoacyl_synth_C"/>
</dbReference>
<dbReference type="SUPFAM" id="SSF53901">
    <property type="entry name" value="Thiolase-like"/>
    <property type="match status" value="1"/>
</dbReference>
<keyword evidence="2" id="KW-0597">Phosphoprotein</keyword>
<dbReference type="AlphaFoldDB" id="A0A6S6QWS2"/>
<dbReference type="RefSeq" id="WP_184091342.1">
    <property type="nucleotide sequence ID" value="NZ_AP023367.1"/>
</dbReference>
<dbReference type="InterPro" id="IPR020841">
    <property type="entry name" value="PKS_Beta-ketoAc_synthase_dom"/>
</dbReference>
<organism evidence="5 6">
    <name type="scientific">Anaerocolumna cellulosilytica</name>
    <dbReference type="NCBI Taxonomy" id="433286"/>
    <lineage>
        <taxon>Bacteria</taxon>
        <taxon>Bacillati</taxon>
        <taxon>Bacillota</taxon>
        <taxon>Clostridia</taxon>
        <taxon>Lachnospirales</taxon>
        <taxon>Lachnospiraceae</taxon>
        <taxon>Anaerocolumna</taxon>
    </lineage>
</organism>
<dbReference type="GO" id="GO:0006633">
    <property type="term" value="P:fatty acid biosynthetic process"/>
    <property type="evidence" value="ECO:0007669"/>
    <property type="project" value="TreeGrafter"/>
</dbReference>
<protein>
    <submittedName>
        <fullName evidence="5">Uncharacterized protein</fullName>
    </submittedName>
</protein>
<dbReference type="CDD" id="cd00833">
    <property type="entry name" value="PKS"/>
    <property type="match status" value="1"/>
</dbReference>
<proteinExistence type="inferred from homology"/>
<keyword evidence="6" id="KW-1185">Reference proteome</keyword>
<dbReference type="GO" id="GO:0005886">
    <property type="term" value="C:plasma membrane"/>
    <property type="evidence" value="ECO:0007669"/>
    <property type="project" value="TreeGrafter"/>
</dbReference>
<evidence type="ECO:0000313" key="5">
    <source>
        <dbReference type="EMBL" id="BCJ94176.1"/>
    </source>
</evidence>
<dbReference type="Proteomes" id="UP000515561">
    <property type="component" value="Chromosome"/>
</dbReference>
<comment type="similarity">
    <text evidence="4">Belongs to the thiolase-like superfamily. Beta-ketoacyl-ACP synthases family.</text>
</comment>
<evidence type="ECO:0000256" key="3">
    <source>
        <dbReference type="ARBA" id="ARBA00022679"/>
    </source>
</evidence>
<gene>
    <name evidence="5" type="ORF">acsn021_17450</name>
</gene>
<dbReference type="KEGG" id="acel:acsn021_17450"/>
<dbReference type="PROSITE" id="PS52004">
    <property type="entry name" value="KS3_2"/>
    <property type="match status" value="1"/>
</dbReference>
<evidence type="ECO:0000256" key="2">
    <source>
        <dbReference type="ARBA" id="ARBA00022553"/>
    </source>
</evidence>
<sequence length="454" mass="51194">MRKEDIAIIGIAVKLADIEELSEYWECLADKKHCNKELSNQRISDINKYMKYINKDPIHTFPKAAYLDRIDTFDYDYFNIPYHKAISIEPANRLFMETACQCLEEAGYTKELMKNIKTGVFTGYGREPGYYEMFKVRHPDVRISYFAESFIASYMMHFYNLRGPILTINSSCSSSLAALHYACHSIRTNECKMALAAGVQIHYLPNDKQEIELLIENGQCKPFDQFAKGMGFGEGVCVILLKRLEDAIKDQDHIYAVVKGSAVGSNGSAIGLYAPNPGAQIETILSAWNDAAINPRTITYIETHGSGTQLGDTIEFEAINKAFRNSTKDNLFCAIGSVKSNLGHTGYCAGLASLIKAVLQLNKKQIAGTVHFRKPNQNLNLKDSAIYINKELSYWERYGNEKRRCGISSFGVSGTNCHVVLEEYDNVKINNHLSKGISFKSKRCWPEFLDYNGR</sequence>
<accession>A0A6S6QWS2</accession>
<dbReference type="Pfam" id="PF02801">
    <property type="entry name" value="Ketoacyl-synt_C"/>
    <property type="match status" value="1"/>
</dbReference>
<evidence type="ECO:0000313" key="6">
    <source>
        <dbReference type="Proteomes" id="UP000515561"/>
    </source>
</evidence>
<dbReference type="PANTHER" id="PTHR43775:SF37">
    <property type="entry name" value="SI:DKEY-61P9.11"/>
    <property type="match status" value="1"/>
</dbReference>
<dbReference type="InterPro" id="IPR050091">
    <property type="entry name" value="PKS_NRPS_Biosynth_Enz"/>
</dbReference>
<keyword evidence="1" id="KW-0596">Phosphopantetheine</keyword>
<dbReference type="InterPro" id="IPR032821">
    <property type="entry name" value="PKS_assoc"/>
</dbReference>
<name>A0A6S6QWS2_9FIRM</name>
<reference evidence="5 6" key="1">
    <citation type="journal article" date="2016" name="Int. J. Syst. Evol. Microbiol.">
        <title>Descriptions of Anaerotaenia torta gen. nov., sp. nov. and Anaerocolumna cellulosilytica gen. nov., sp. nov. isolated from a methanogenic reactor of cattle waste.</title>
        <authorList>
            <person name="Uek A."/>
            <person name="Ohtaki Y."/>
            <person name="Kaku N."/>
            <person name="Ueki K."/>
        </authorList>
    </citation>
    <scope>NUCLEOTIDE SEQUENCE [LARGE SCALE GENOMIC DNA]</scope>
    <source>
        <strain evidence="5 6">SN021</strain>
    </source>
</reference>
<dbReference type="GO" id="GO:0071770">
    <property type="term" value="P:DIM/DIP cell wall layer assembly"/>
    <property type="evidence" value="ECO:0007669"/>
    <property type="project" value="TreeGrafter"/>
</dbReference>